<dbReference type="RefSeq" id="WP_198474927.1">
    <property type="nucleotide sequence ID" value="NZ_JADGMQ010000002.1"/>
</dbReference>
<dbReference type="Proteomes" id="UP000601789">
    <property type="component" value="Unassembled WGS sequence"/>
</dbReference>
<protein>
    <recommendedName>
        <fullName evidence="3">Tail protein</fullName>
    </recommendedName>
</protein>
<keyword evidence="2" id="KW-1185">Reference proteome</keyword>
<proteinExistence type="predicted"/>
<evidence type="ECO:0000313" key="2">
    <source>
        <dbReference type="Proteomes" id="UP000601789"/>
    </source>
</evidence>
<gene>
    <name evidence="1" type="ORF">IOD40_05005</name>
</gene>
<comment type="caution">
    <text evidence="1">The sequence shown here is derived from an EMBL/GenBank/DDBJ whole genome shotgun (WGS) entry which is preliminary data.</text>
</comment>
<reference evidence="1 2" key="1">
    <citation type="submission" date="2020-10" db="EMBL/GenBank/DDBJ databases">
        <title>Aquamicrobium zhengzhouensis sp. nov., a exopolysaccharide producing bacterium isolated from farmland soil.</title>
        <authorList>
            <person name="Wang X."/>
        </authorList>
    </citation>
    <scope>NUCLEOTIDE SEQUENCE [LARGE SCALE GENOMIC DNA]</scope>
    <source>
        <strain evidence="2">cd-1</strain>
    </source>
</reference>
<name>A0ABS0S9S7_9HYPH</name>
<organism evidence="1 2">
    <name type="scientific">Aquamicrobium zhengzhouense</name>
    <dbReference type="NCBI Taxonomy" id="2781738"/>
    <lineage>
        <taxon>Bacteria</taxon>
        <taxon>Pseudomonadati</taxon>
        <taxon>Pseudomonadota</taxon>
        <taxon>Alphaproteobacteria</taxon>
        <taxon>Hyphomicrobiales</taxon>
        <taxon>Phyllobacteriaceae</taxon>
        <taxon>Aquamicrobium</taxon>
    </lineage>
</organism>
<dbReference type="EMBL" id="JADGMQ010000002">
    <property type="protein sequence ID" value="MBI1620022.1"/>
    <property type="molecule type" value="Genomic_DNA"/>
</dbReference>
<sequence length="1237" mass="136582">MPLKNLPVWPFEPNWTSSVGETLEWKTDILQSPSGSEQRRSLRVLPRRILDFSVAAEGPERSLLDNLLNSFSAQDWYLPIWYDVRITTAAATATFIPCRTEGFVVGNAIFVAGNSVYDYQITEITAISGAGITVSPALVVPPPVGSRIYPMDEGRLLEEPDQTAITDSITTAEPQFLITNYPDVIPPPPRDAGPLILNGLITNAYHPEVGRGGYFHENSGTSEGQFIFIYALFQAYEQLITGTAEEQITGRYYKMLAQQMLDAMGPGDGYVGPMLRQPIPTDVNTITLMHWLFAGRGDIPGQEIILSYEIAPSAGRLRIPVSAGGNRVFKVWQIYPGSSDLLYDSPVSPAFDAANPTVETQILINESDWTISGNDAVITIPAGAPSSATWKVVYGFNTERIIPQGHGFEAYPNWTPIEPGYSACAPDTFRWFEQAMQKAIQYDDRPGMAARWQALQLAMRRTAVRGQAISDLREVLQLMPGFDPIPTTGAPDGMYCFSDHPAAQGPTGGGNPNWKGYNFWSRTATGAIRGEIPDDGGRVRQVQIGRGFTDTWRTATAYQEADQYLFVQVSASKKPDAGENELFLVYVSSTMAYDPNTRWFADVGALPGFTPTSSGLHSFYLPRSAFRKRDWGPGGEPVWGDTLPAGTELQNFGVSSEMGGAYSMMIGEMRLVTDNTAEATKGAKMPYFPGALPFAINADLRRQMFVGWNGSPFHGYQLPDFWWWLGNDANAVHPTLTVADLPIPNAAGALTFPITPTVGGVTKPKHALLMEQQLLFLRDAQAKYAADGGPNGFFAHTFVLNTPARASLGNPRPHSWVYVNDDPNTRWVGYQTRIVESLAELMLLTNGAAGFAECRSLALSMCEAWLTRLNAIWPDLNGKVVNGVRIYGMPTDYPDPRISGPQTLYEEPHAAAHILRACLTLRKAGVGNASLHNTLIARCWNYMEMLWRTSGEMRFTWSPDPAAKQWYGFWHGDILTALALMLENPSLLPAGISRTTVAERLVQTREWIETWGVGTLSMNAAAGLTDEYRGFHVLTQQSDWSDRGERGQQRLLDTFDTGNGTPDQFDTAMRPFPTQQYHWVLDGYPDHARFYNLLHALRGRAVPVWVPTWMDDMRPVAPITGGATSIQIARCGFTVAGGPRPEREDIMIETVDGRRYYRRITGSASGSTTELIHLDNALGVTLNPDEIIRISFVSLMRLDHDSIEIEHITDAEGVSEVSVTFRAAPNTRVPDAAFYEV</sequence>
<accession>A0ABS0S9S7</accession>
<evidence type="ECO:0000313" key="1">
    <source>
        <dbReference type="EMBL" id="MBI1620022.1"/>
    </source>
</evidence>
<evidence type="ECO:0008006" key="3">
    <source>
        <dbReference type="Google" id="ProtNLM"/>
    </source>
</evidence>